<evidence type="ECO:0000256" key="1">
    <source>
        <dbReference type="SAM" id="MobiDB-lite"/>
    </source>
</evidence>
<reference evidence="2 3" key="2">
    <citation type="journal article" date="2013" name="Genome Biol. Evol.">
        <title>Genome sequencing of Giardia lamblia genotypes A2 and B isolates (DH and GS) and comparative analysis with the genomes of genotypes A1 and E (WB and Pig).</title>
        <authorList>
            <person name="Adam R.D."/>
            <person name="Dahlstrom E.W."/>
            <person name="Martens C.A."/>
            <person name="Bruno D.P."/>
            <person name="Barbian K.D."/>
            <person name="Ricklefs S.M."/>
            <person name="Hernandez M.M."/>
            <person name="Narla N.P."/>
            <person name="Patel R.B."/>
            <person name="Porcella S.F."/>
            <person name="Nash T.E."/>
        </authorList>
    </citation>
    <scope>NUCLEOTIDE SEQUENCE [LARGE SCALE GENOMIC DNA]</scope>
    <source>
        <strain evidence="2 3">GS</strain>
    </source>
</reference>
<dbReference type="EMBL" id="AHHH01000320">
    <property type="protein sequence ID" value="ESU40113.1"/>
    <property type="molecule type" value="Genomic_DNA"/>
</dbReference>
<dbReference type="AlphaFoldDB" id="V6TMA2"/>
<accession>V6TMA2</accession>
<reference evidence="3" key="1">
    <citation type="submission" date="2012-02" db="EMBL/GenBank/DDBJ databases">
        <title>Genome sequencing of Giardia lamblia Genotypes A2 and B isolates (DH and GS) and comparative analysis with the genomes of Genotypes A1 and E (WB and Pig).</title>
        <authorList>
            <person name="Adam R."/>
            <person name="Dahlstrom E."/>
            <person name="Martens C."/>
            <person name="Bruno D."/>
            <person name="Barbian K."/>
            <person name="Porcella S.F."/>
            <person name="Nash T."/>
        </authorList>
    </citation>
    <scope>NUCLEOTIDE SEQUENCE</scope>
    <source>
        <strain evidence="3">GS</strain>
    </source>
</reference>
<gene>
    <name evidence="2" type="ORF">GSB_155138</name>
</gene>
<feature type="region of interest" description="Disordered" evidence="1">
    <location>
        <begin position="23"/>
        <end position="45"/>
    </location>
</feature>
<name>V6TMA2_GIAIN</name>
<organism evidence="2 3">
    <name type="scientific">Giardia intestinalis</name>
    <name type="common">Giardia lamblia</name>
    <dbReference type="NCBI Taxonomy" id="5741"/>
    <lineage>
        <taxon>Eukaryota</taxon>
        <taxon>Metamonada</taxon>
        <taxon>Diplomonadida</taxon>
        <taxon>Hexamitidae</taxon>
        <taxon>Giardiinae</taxon>
        <taxon>Giardia</taxon>
    </lineage>
</organism>
<sequence>MNALSPQYSVPTTPHDVYYPSHALPLQTNHQQRRPTRPSTTTTAATEIPAIAPVLRLTLLLATQLSPLGTNPLLHAHAPLCSDEFSGQAVTHELPPGLTFLPSLHVS</sequence>
<evidence type="ECO:0000313" key="2">
    <source>
        <dbReference type="EMBL" id="ESU40113.1"/>
    </source>
</evidence>
<comment type="caution">
    <text evidence="2">The sequence shown here is derived from an EMBL/GenBank/DDBJ whole genome shotgun (WGS) entry which is preliminary data.</text>
</comment>
<protein>
    <submittedName>
        <fullName evidence="2">Uncharacterized protein</fullName>
    </submittedName>
</protein>
<proteinExistence type="predicted"/>
<dbReference type="Proteomes" id="UP000018040">
    <property type="component" value="Unassembled WGS sequence"/>
</dbReference>
<evidence type="ECO:0000313" key="3">
    <source>
        <dbReference type="Proteomes" id="UP000018040"/>
    </source>
</evidence>